<reference evidence="2 3" key="1">
    <citation type="journal article" date="2018" name="BMC Genomics">
        <title>Whole genome sequencing and function prediction of 133 gut anaerobes isolated from chicken caecum in pure cultures.</title>
        <authorList>
            <person name="Medvecky M."/>
            <person name="Cejkova D."/>
            <person name="Polansky O."/>
            <person name="Karasova D."/>
            <person name="Kubasova T."/>
            <person name="Cizek A."/>
            <person name="Rychlik I."/>
        </authorList>
    </citation>
    <scope>NUCLEOTIDE SEQUENCE [LARGE SCALE GENOMIC DNA]</scope>
    <source>
        <strain evidence="2 3">An13</strain>
    </source>
</reference>
<gene>
    <name evidence="2" type="ORF">B5E75_09770</name>
</gene>
<sequence>MKTYLALDVGGSSIKYALIQEDSTILEKSSVPTPMDTMDHFVETIGTIYDQYKDRIEGMAISMPGIINPEIGYAFTGGALRYIDKMNIVDILKERCPINITIGNDAKCAANAEIGYGNLQDIQDGAVVILGTGIGGCLIKDHQVHTGKHFSAGEFSFVKTNCLDGIGWNYAWSTRNGITGLLERVQEQLETDEKYTGVEIFDMANQGNEKVIEGISQFCKEVAIQIFNVHIIFDCEKVAIGGGISAQPLLIELIKKHFDDIFNHLGFDVYKPEIVPCYYRNDANLIGALYQHIQTFQ</sequence>
<dbReference type="PANTHER" id="PTHR18964:SF170">
    <property type="entry name" value="SUGAR KINASE"/>
    <property type="match status" value="1"/>
</dbReference>
<dbReference type="InterPro" id="IPR043129">
    <property type="entry name" value="ATPase_NBD"/>
</dbReference>
<evidence type="ECO:0000313" key="2">
    <source>
        <dbReference type="EMBL" id="OUQ33583.1"/>
    </source>
</evidence>
<dbReference type="PANTHER" id="PTHR18964">
    <property type="entry name" value="ROK (REPRESSOR, ORF, KINASE) FAMILY"/>
    <property type="match status" value="1"/>
</dbReference>
<dbReference type="CDD" id="cd24152">
    <property type="entry name" value="ASKHA_NBD_ROK-like"/>
    <property type="match status" value="1"/>
</dbReference>
<dbReference type="Gene3D" id="3.30.420.40">
    <property type="match status" value="2"/>
</dbReference>
<organism evidence="2 3">
    <name type="scientific">Massilimicrobiota timonensis</name>
    <dbReference type="NCBI Taxonomy" id="1776392"/>
    <lineage>
        <taxon>Bacteria</taxon>
        <taxon>Bacillati</taxon>
        <taxon>Bacillota</taxon>
        <taxon>Erysipelotrichia</taxon>
        <taxon>Erysipelotrichales</taxon>
        <taxon>Erysipelotrichaceae</taxon>
        <taxon>Massilimicrobiota</taxon>
    </lineage>
</organism>
<name>A0A1Y4SXT2_9FIRM</name>
<evidence type="ECO:0000313" key="3">
    <source>
        <dbReference type="Proteomes" id="UP000195305"/>
    </source>
</evidence>
<comment type="similarity">
    <text evidence="1">Belongs to the ROK (NagC/XylR) family.</text>
</comment>
<dbReference type="AlphaFoldDB" id="A0A1Y4SXT2"/>
<dbReference type="GO" id="GO:0016301">
    <property type="term" value="F:kinase activity"/>
    <property type="evidence" value="ECO:0007669"/>
    <property type="project" value="UniProtKB-KW"/>
</dbReference>
<keyword evidence="2" id="KW-0808">Transferase</keyword>
<dbReference type="EMBL" id="NFLJ01000028">
    <property type="protein sequence ID" value="OUQ33583.1"/>
    <property type="molecule type" value="Genomic_DNA"/>
</dbReference>
<dbReference type="InterPro" id="IPR000600">
    <property type="entry name" value="ROK"/>
</dbReference>
<dbReference type="OrthoDB" id="9795247at2"/>
<accession>A0A1Y4SXT2</accession>
<keyword evidence="3" id="KW-1185">Reference proteome</keyword>
<evidence type="ECO:0000256" key="1">
    <source>
        <dbReference type="ARBA" id="ARBA00006479"/>
    </source>
</evidence>
<dbReference type="Pfam" id="PF00480">
    <property type="entry name" value="ROK"/>
    <property type="match status" value="1"/>
</dbReference>
<dbReference type="SUPFAM" id="SSF53067">
    <property type="entry name" value="Actin-like ATPase domain"/>
    <property type="match status" value="1"/>
</dbReference>
<protein>
    <submittedName>
        <fullName evidence="2">Sugar kinase</fullName>
    </submittedName>
</protein>
<proteinExistence type="inferred from homology"/>
<dbReference type="Proteomes" id="UP000195305">
    <property type="component" value="Unassembled WGS sequence"/>
</dbReference>
<dbReference type="RefSeq" id="WP_087358760.1">
    <property type="nucleotide sequence ID" value="NZ_NFLJ01000028.1"/>
</dbReference>
<keyword evidence="2" id="KW-0418">Kinase</keyword>
<comment type="caution">
    <text evidence="2">The sequence shown here is derived from an EMBL/GenBank/DDBJ whole genome shotgun (WGS) entry which is preliminary data.</text>
</comment>